<dbReference type="GO" id="GO:0016760">
    <property type="term" value="F:cellulose synthase (UDP-forming) activity"/>
    <property type="evidence" value="ECO:0007669"/>
    <property type="project" value="InterPro"/>
</dbReference>
<keyword evidence="8" id="KW-0961">Cell wall biogenesis/degradation</keyword>
<accession>A0A803LQ94</accession>
<organism evidence="16 17">
    <name type="scientific">Chenopodium quinoa</name>
    <name type="common">Quinoa</name>
    <dbReference type="NCBI Taxonomy" id="63459"/>
    <lineage>
        <taxon>Eukaryota</taxon>
        <taxon>Viridiplantae</taxon>
        <taxon>Streptophyta</taxon>
        <taxon>Embryophyta</taxon>
        <taxon>Tracheophyta</taxon>
        <taxon>Spermatophyta</taxon>
        <taxon>Magnoliopsida</taxon>
        <taxon>eudicotyledons</taxon>
        <taxon>Gunneridae</taxon>
        <taxon>Pentapetalae</taxon>
        <taxon>Caryophyllales</taxon>
        <taxon>Chenopodiaceae</taxon>
        <taxon>Chenopodioideae</taxon>
        <taxon>Atripliceae</taxon>
        <taxon>Chenopodium</taxon>
    </lineage>
</organism>
<dbReference type="Proteomes" id="UP000596660">
    <property type="component" value="Unplaced"/>
</dbReference>
<feature type="transmembrane region" description="Helical" evidence="15">
    <location>
        <begin position="967"/>
        <end position="990"/>
    </location>
</feature>
<evidence type="ECO:0000256" key="4">
    <source>
        <dbReference type="ARBA" id="ARBA00022692"/>
    </source>
</evidence>
<proteinExistence type="inferred from homology"/>
<evidence type="ECO:0000313" key="17">
    <source>
        <dbReference type="Proteomes" id="UP000596660"/>
    </source>
</evidence>
<keyword evidence="4 15" id="KW-0812">Transmembrane</keyword>
<keyword evidence="7 15" id="KW-0472">Membrane</keyword>
<keyword evidence="5 15" id="KW-1133">Transmembrane helix</keyword>
<dbReference type="GO" id="GO:0071555">
    <property type="term" value="P:cell wall organization"/>
    <property type="evidence" value="ECO:0007669"/>
    <property type="project" value="UniProtKB-KW"/>
</dbReference>
<feature type="active site" evidence="11">
    <location>
        <position position="543"/>
    </location>
</feature>
<sequence>MRNRVEIATNLCQIPEEVRDQHKGFSIWDDGYTSKHDHDTILKILIDGRNEEAVDVEGYQLPTLVYLAREKRPQYLHNFKAGAMNSLLRVSSEISNGPVILNVDCDMYSNNSESIRDALCFFMDEKKSQDIGFVQFPQNFENTTKNDIYGSTLQVISQVEFHGLDGLGGPLYIGTGCFHQREILCGRKYSKDYKIDRKTSNVDGTIDELEERAKSLASCVYELNSQWGKEDVEMYGVVKYENDLPTVDIFVCTADPLIEPPLMVINTVLSVMAYDYPPEKLSIYLSDDGGSILTFYALFEASQFSKNWLPYCKKYKVEPRSPASYFRSMLEPTNATHSSHFTSIKILIDGRDKTTIEVEGCQMPTLVYLAREKRPQFFHNFKAGAMNALLRVSSKISNGPVILNVDCDMYSNDSQSIRDALCFFMDEKMSQDIAFVQFPQRFENTTKNDIYGSALQTSYEVEFHGLDGFGGPLYIGTGCFHQREILCGRRYSKDYKIDWKNSNVVGTIDELEESAKSLASCTYELNSQWGKEMGLKYGCPIEDVITGLAIQCRGWKSVYMNPKRSAFLGLAATTLDDTLVQHKRWSEGELHIMLTHCPLWYEAELPKVDIFVCTADPVREPPIMVINTVLSVMAYDYPPEKLSIYLSDDGCSIITFYSLFEAFHFSKHWLPYCRKYNVEPRSPAAYFSSMHKPIDANHYHSSDFAFIKERFEEMQHRIVTSTKLGRIPGEVHDQHKGFSEWKSSYTSKDDHDTILQILIDGRDSKAKDVEGCILPSLVYLAREKRPQQFHNFKAGAMNALVESPGLDALGGTCYIGTGCFHQREILCGKKYSLDYKANWKMQDNNVAKEQENVEELEEKANVLASCTYEMNSQWGKEITSTWFLFFAYVIIAKYSYSLGEFISNGGTALGWWNEQRMWLYKRTSAYLLASIDTLLKLCGISNMKFVITSKVVDEDVSQRYEKEIMEFGVASPMFVILETLALMNLFTLIFTLKMGYGIINKLGLQILLCVVLVLVNLPLYKGILIRKDKGKVPTSVTIKSIFITLLVVLIIKF</sequence>
<dbReference type="FunFam" id="3.90.550.10:FF:000138">
    <property type="entry name" value="Cellulose synthase isolog"/>
    <property type="match status" value="1"/>
</dbReference>
<evidence type="ECO:0000256" key="3">
    <source>
        <dbReference type="ARBA" id="ARBA00022679"/>
    </source>
</evidence>
<reference evidence="16" key="1">
    <citation type="journal article" date="2017" name="Nature">
        <title>The genome of Chenopodium quinoa.</title>
        <authorList>
            <person name="Jarvis D.E."/>
            <person name="Ho Y.S."/>
            <person name="Lightfoot D.J."/>
            <person name="Schmoeckel S.M."/>
            <person name="Li B."/>
            <person name="Borm T.J.A."/>
            <person name="Ohyanagi H."/>
            <person name="Mineta K."/>
            <person name="Michell C.T."/>
            <person name="Saber N."/>
            <person name="Kharbatia N.M."/>
            <person name="Rupper R.R."/>
            <person name="Sharp A.R."/>
            <person name="Dally N."/>
            <person name="Boughton B.A."/>
            <person name="Woo Y.H."/>
            <person name="Gao G."/>
            <person name="Schijlen E.G.W.M."/>
            <person name="Guo X."/>
            <person name="Momin A.A."/>
            <person name="Negrao S."/>
            <person name="Al-Babili S."/>
            <person name="Gehring C."/>
            <person name="Roessner U."/>
            <person name="Jung C."/>
            <person name="Murphy K."/>
            <person name="Arold S.T."/>
            <person name="Gojobori T."/>
            <person name="van der Linden C.G."/>
            <person name="van Loo E.N."/>
            <person name="Jellen E.N."/>
            <person name="Maughan P.J."/>
            <person name="Tester M."/>
        </authorList>
    </citation>
    <scope>NUCLEOTIDE SEQUENCE [LARGE SCALE GENOMIC DNA]</scope>
    <source>
        <strain evidence="16">cv. PI 614886</strain>
    </source>
</reference>
<evidence type="ECO:0000256" key="5">
    <source>
        <dbReference type="ARBA" id="ARBA00022989"/>
    </source>
</evidence>
<name>A0A803LQ94_CHEQI</name>
<evidence type="ECO:0000256" key="9">
    <source>
        <dbReference type="ARBA" id="ARBA00037405"/>
    </source>
</evidence>
<dbReference type="Pfam" id="PF03552">
    <property type="entry name" value="Cellulose_synt"/>
    <property type="match status" value="5"/>
</dbReference>
<dbReference type="EnsemblPlants" id="AUR62017123-RA">
    <property type="protein sequence ID" value="AUR62017123-RA:cds"/>
    <property type="gene ID" value="AUR62017123"/>
</dbReference>
<evidence type="ECO:0000256" key="1">
    <source>
        <dbReference type="ARBA" id="ARBA00004653"/>
    </source>
</evidence>
<evidence type="ECO:0000256" key="14">
    <source>
        <dbReference type="SAM" id="Coils"/>
    </source>
</evidence>
<feature type="binding site" evidence="12">
    <location>
        <position position="288"/>
    </location>
    <ligand>
        <name>UDP-alpha-D-glucose</name>
        <dbReference type="ChEBI" id="CHEBI:58885"/>
    </ligand>
</feature>
<keyword evidence="3" id="KW-0808">Transferase</keyword>
<evidence type="ECO:0000256" key="15">
    <source>
        <dbReference type="SAM" id="Phobius"/>
    </source>
</evidence>
<feature type="active site" evidence="11">
    <location>
        <position position="288"/>
    </location>
</feature>
<dbReference type="FunFam" id="3.90.550.10:FF:000112">
    <property type="entry name" value="Cellulose synthase-like protein E1"/>
    <property type="match status" value="2"/>
</dbReference>
<keyword evidence="14" id="KW-0175">Coiled coil</keyword>
<comment type="similarity">
    <text evidence="10">Belongs to the glycosyltransferase 2 family. Plant cellulose synthase-like E subfamily.</text>
</comment>
<feature type="transmembrane region" description="Helical" evidence="15">
    <location>
        <begin position="1002"/>
        <end position="1020"/>
    </location>
</feature>
<evidence type="ECO:0000256" key="7">
    <source>
        <dbReference type="ARBA" id="ARBA00023136"/>
    </source>
</evidence>
<feature type="binding site" evidence="13">
    <location>
        <position position="406"/>
    </location>
    <ligand>
        <name>Mn(2+)</name>
        <dbReference type="ChEBI" id="CHEBI:29035"/>
    </ligand>
</feature>
<dbReference type="InterPro" id="IPR029044">
    <property type="entry name" value="Nucleotide-diphossugar_trans"/>
</dbReference>
<evidence type="ECO:0000256" key="10">
    <source>
        <dbReference type="ARBA" id="ARBA00060766"/>
    </source>
</evidence>
<dbReference type="SUPFAM" id="SSF53448">
    <property type="entry name" value="Nucleotide-diphospho-sugar transferases"/>
    <property type="match status" value="1"/>
</dbReference>
<reference evidence="16" key="2">
    <citation type="submission" date="2021-03" db="UniProtKB">
        <authorList>
            <consortium name="EnsemblPlants"/>
        </authorList>
    </citation>
    <scope>IDENTIFICATION</scope>
</reference>
<dbReference type="AlphaFoldDB" id="A0A803LQ94"/>
<evidence type="ECO:0000256" key="12">
    <source>
        <dbReference type="PIRSR" id="PIRSR605150-2"/>
    </source>
</evidence>
<dbReference type="GO" id="GO:0030244">
    <property type="term" value="P:cellulose biosynthetic process"/>
    <property type="evidence" value="ECO:0007669"/>
    <property type="project" value="InterPro"/>
</dbReference>
<evidence type="ECO:0000256" key="13">
    <source>
        <dbReference type="PIRSR" id="PIRSR605150-3"/>
    </source>
</evidence>
<comment type="function">
    <text evidence="9">Thought to be a Golgi-localized beta-glycan synthase that polymerize the backbones of noncellulosic polysaccharides (hemicelluloses) of plant cell wall.</text>
</comment>
<feature type="coiled-coil region" evidence="14">
    <location>
        <begin position="839"/>
        <end position="866"/>
    </location>
</feature>
<dbReference type="GO" id="GO:0000139">
    <property type="term" value="C:Golgi membrane"/>
    <property type="evidence" value="ECO:0007669"/>
    <property type="project" value="UniProtKB-SubCell"/>
</dbReference>
<feature type="binding site" evidence="12">
    <location>
        <position position="259"/>
    </location>
    <ligand>
        <name>UDP-alpha-D-glucose</name>
        <dbReference type="ChEBI" id="CHEBI:58885"/>
    </ligand>
</feature>
<keyword evidence="2" id="KW-0328">Glycosyltransferase</keyword>
<evidence type="ECO:0000256" key="8">
    <source>
        <dbReference type="ARBA" id="ARBA00023316"/>
    </source>
</evidence>
<dbReference type="PANTHER" id="PTHR13301">
    <property type="entry name" value="X-BOX TRANSCRIPTION FACTOR-RELATED"/>
    <property type="match status" value="1"/>
</dbReference>
<keyword evidence="17" id="KW-1185">Reference proteome</keyword>
<protein>
    <submittedName>
        <fullName evidence="16">Uncharacterized protein</fullName>
    </submittedName>
</protein>
<feature type="binding site" evidence="13">
    <location>
        <position position="382"/>
    </location>
    <ligand>
        <name>Mn(2+)</name>
        <dbReference type="ChEBI" id="CHEBI:29035"/>
    </ligand>
</feature>
<keyword evidence="6" id="KW-0333">Golgi apparatus</keyword>
<evidence type="ECO:0000256" key="6">
    <source>
        <dbReference type="ARBA" id="ARBA00023034"/>
    </source>
</evidence>
<dbReference type="InterPro" id="IPR005150">
    <property type="entry name" value="Cellulose_synth"/>
</dbReference>
<comment type="subcellular location">
    <subcellularLocation>
        <location evidence="1">Golgi apparatus membrane</location>
        <topology evidence="1">Multi-pass membrane protein</topology>
    </subcellularLocation>
</comment>
<feature type="transmembrane region" description="Helical" evidence="15">
    <location>
        <begin position="1032"/>
        <end position="1051"/>
    </location>
</feature>
<dbReference type="Gene3D" id="3.90.550.10">
    <property type="entry name" value="Spore Coat Polysaccharide Biosynthesis Protein SpsA, Chain A"/>
    <property type="match status" value="4"/>
</dbReference>
<evidence type="ECO:0000313" key="16">
    <source>
        <dbReference type="EnsemblPlants" id="AUR62017123-RA:cds"/>
    </source>
</evidence>
<dbReference type="Gramene" id="AUR62017123-RA">
    <property type="protein sequence ID" value="AUR62017123-RA:cds"/>
    <property type="gene ID" value="AUR62017123"/>
</dbReference>
<evidence type="ECO:0000256" key="2">
    <source>
        <dbReference type="ARBA" id="ARBA00022676"/>
    </source>
</evidence>
<evidence type="ECO:0000256" key="11">
    <source>
        <dbReference type="PIRSR" id="PIRSR605150-1"/>
    </source>
</evidence>